<dbReference type="SMART" id="SM00997">
    <property type="entry name" value="AdoHcyase_NAD"/>
    <property type="match status" value="1"/>
</dbReference>
<dbReference type="SUPFAM" id="SSF52283">
    <property type="entry name" value="Formate/glycerate dehydrogenase catalytic domain-like"/>
    <property type="match status" value="1"/>
</dbReference>
<dbReference type="RefSeq" id="WP_326566331.1">
    <property type="nucleotide sequence ID" value="NZ_CP142149.1"/>
</dbReference>
<keyword evidence="7" id="KW-1185">Reference proteome</keyword>
<dbReference type="Gene3D" id="3.40.50.720">
    <property type="entry name" value="NAD(P)-binding Rossmann-like Domain"/>
    <property type="match status" value="1"/>
</dbReference>
<dbReference type="Pfam" id="PF05221">
    <property type="entry name" value="AdoHcyase"/>
    <property type="match status" value="1"/>
</dbReference>
<evidence type="ECO:0000313" key="7">
    <source>
        <dbReference type="Proteomes" id="UP001330812"/>
    </source>
</evidence>
<name>A0ABZ1I0I8_9PSEU</name>
<keyword evidence="3" id="KW-0554">One-carbon metabolism</keyword>
<keyword evidence="4" id="KW-0520">NAD</keyword>
<dbReference type="NCBIfam" id="NF004005">
    <property type="entry name" value="PRK05476.2-3"/>
    <property type="match status" value="1"/>
</dbReference>
<comment type="similarity">
    <text evidence="2">Belongs to the adenosylhomocysteinase family.</text>
</comment>
<reference evidence="6 7" key="1">
    <citation type="journal article" date="2015" name="Int. J. Syst. Evol. Microbiol.">
        <title>Amycolatopsis rhabdoformis sp. nov., an actinomycete isolated from a tropical forest soil.</title>
        <authorList>
            <person name="Souza W.R."/>
            <person name="Silva R.E."/>
            <person name="Goodfellow M."/>
            <person name="Busarakam K."/>
            <person name="Figueiro F.S."/>
            <person name="Ferreira D."/>
            <person name="Rodrigues-Filho E."/>
            <person name="Moraes L.A.B."/>
            <person name="Zucchi T.D."/>
        </authorList>
    </citation>
    <scope>NUCLEOTIDE SEQUENCE [LARGE SCALE GENOMIC DNA]</scope>
    <source>
        <strain evidence="6 7">NCIMB 14900</strain>
    </source>
</reference>
<evidence type="ECO:0000313" key="6">
    <source>
        <dbReference type="EMBL" id="WSE27318.1"/>
    </source>
</evidence>
<dbReference type="PANTHER" id="PTHR23420:SF0">
    <property type="entry name" value="ADENOSYLHOMOCYSTEINASE"/>
    <property type="match status" value="1"/>
</dbReference>
<dbReference type="InterPro" id="IPR000043">
    <property type="entry name" value="Adenosylhomocysteinase-like"/>
</dbReference>
<evidence type="ECO:0000256" key="4">
    <source>
        <dbReference type="ARBA" id="ARBA00023027"/>
    </source>
</evidence>
<sequence length="385" mass="40029">MPEIPVLPETHPATAWALKHMPLTAQAVAELTPVLAGKRLAMCLHVEPKTAALVTLLVQAGVDVRLTGSPGTTHDDVADALAELGVAVFTRRADGEAEHARNIQRVLEVEPDLTLDNGADLTVALLASGTPAHYLGGTEETTTGGIRLRETEARLGKPVVVINDSRLKLLVENEFGVGQSVVQGFLNATNLMVPGARAAVLGYGPCGKGVADTLSRLGARVSVCDVDPMRALEAILNGHRVGTAAEVVADAQLVFTATGHPGVLGVAELAALRDGAVLAGVGHFAWEIDQAALAEKTVRTVEYGAPSRRTGHVLDDGREIVLLDQGRMLNLTAANGNSIQAMDLGLTLQARSLAAVAAGGLADEVQPVPADIEHRIATDLVAALK</sequence>
<evidence type="ECO:0000256" key="2">
    <source>
        <dbReference type="ARBA" id="ARBA00007122"/>
    </source>
</evidence>
<gene>
    <name evidence="6" type="ORF">VSH64_31220</name>
</gene>
<dbReference type="PANTHER" id="PTHR23420">
    <property type="entry name" value="ADENOSYLHOMOCYSTEINASE"/>
    <property type="match status" value="1"/>
</dbReference>
<feature type="domain" description="S-adenosyl-L-homocysteine hydrolase NAD binding" evidence="5">
    <location>
        <begin position="173"/>
        <end position="336"/>
    </location>
</feature>
<dbReference type="Pfam" id="PF00670">
    <property type="entry name" value="AdoHcyase_NAD"/>
    <property type="match status" value="1"/>
</dbReference>
<evidence type="ECO:0000259" key="5">
    <source>
        <dbReference type="SMART" id="SM00997"/>
    </source>
</evidence>
<dbReference type="InterPro" id="IPR042172">
    <property type="entry name" value="Adenosylhomocyst_ase-like_sf"/>
</dbReference>
<dbReference type="InterPro" id="IPR036291">
    <property type="entry name" value="NAD(P)-bd_dom_sf"/>
</dbReference>
<dbReference type="SMART" id="SM00996">
    <property type="entry name" value="AdoHcyase"/>
    <property type="match status" value="1"/>
</dbReference>
<protein>
    <submittedName>
        <fullName evidence="6">Adenosylhomocysteinase</fullName>
    </submittedName>
</protein>
<dbReference type="Proteomes" id="UP001330812">
    <property type="component" value="Chromosome"/>
</dbReference>
<comment type="cofactor">
    <cofactor evidence="1">
        <name>NAD(+)</name>
        <dbReference type="ChEBI" id="CHEBI:57540"/>
    </cofactor>
</comment>
<dbReference type="EMBL" id="CP142149">
    <property type="protein sequence ID" value="WSE27318.1"/>
    <property type="molecule type" value="Genomic_DNA"/>
</dbReference>
<dbReference type="InterPro" id="IPR015878">
    <property type="entry name" value="Ado_hCys_hydrolase_NAD-bd"/>
</dbReference>
<dbReference type="Gene3D" id="3.40.50.1480">
    <property type="entry name" value="Adenosylhomocysteinase-like"/>
    <property type="match status" value="1"/>
</dbReference>
<proteinExistence type="inferred from homology"/>
<dbReference type="SUPFAM" id="SSF51735">
    <property type="entry name" value="NAD(P)-binding Rossmann-fold domains"/>
    <property type="match status" value="1"/>
</dbReference>
<organism evidence="6 7">
    <name type="scientific">Amycolatopsis rhabdoformis</name>
    <dbReference type="NCBI Taxonomy" id="1448059"/>
    <lineage>
        <taxon>Bacteria</taxon>
        <taxon>Bacillati</taxon>
        <taxon>Actinomycetota</taxon>
        <taxon>Actinomycetes</taxon>
        <taxon>Pseudonocardiales</taxon>
        <taxon>Pseudonocardiaceae</taxon>
        <taxon>Amycolatopsis</taxon>
    </lineage>
</organism>
<accession>A0ABZ1I0I8</accession>
<evidence type="ECO:0000256" key="1">
    <source>
        <dbReference type="ARBA" id="ARBA00001911"/>
    </source>
</evidence>
<evidence type="ECO:0000256" key="3">
    <source>
        <dbReference type="ARBA" id="ARBA00022563"/>
    </source>
</evidence>